<feature type="domain" description="Response regulatory" evidence="6">
    <location>
        <begin position="4"/>
        <end position="121"/>
    </location>
</feature>
<dbReference type="Pfam" id="PF00072">
    <property type="entry name" value="Response_reg"/>
    <property type="match status" value="1"/>
</dbReference>
<name>A0A1G5L6K4_9BACL</name>
<keyword evidence="1" id="KW-0805">Transcription regulation</keyword>
<dbReference type="Gene3D" id="3.40.50.2300">
    <property type="match status" value="1"/>
</dbReference>
<dbReference type="PROSITE" id="PS00041">
    <property type="entry name" value="HTH_ARAC_FAMILY_1"/>
    <property type="match status" value="1"/>
</dbReference>
<dbReference type="InterPro" id="IPR018060">
    <property type="entry name" value="HTH_AraC"/>
</dbReference>
<dbReference type="Proteomes" id="UP000198538">
    <property type="component" value="Unassembled WGS sequence"/>
</dbReference>
<dbReference type="RefSeq" id="WP_090924197.1">
    <property type="nucleotide sequence ID" value="NZ_FMVM01000020.1"/>
</dbReference>
<dbReference type="GO" id="GO:0043565">
    <property type="term" value="F:sequence-specific DNA binding"/>
    <property type="evidence" value="ECO:0007669"/>
    <property type="project" value="InterPro"/>
</dbReference>
<dbReference type="GO" id="GO:0003700">
    <property type="term" value="F:DNA-binding transcription factor activity"/>
    <property type="evidence" value="ECO:0007669"/>
    <property type="project" value="InterPro"/>
</dbReference>
<dbReference type="InterPro" id="IPR011006">
    <property type="entry name" value="CheY-like_superfamily"/>
</dbReference>
<evidence type="ECO:0000259" key="5">
    <source>
        <dbReference type="PROSITE" id="PS01124"/>
    </source>
</evidence>
<keyword evidence="3" id="KW-0804">Transcription</keyword>
<dbReference type="InterPro" id="IPR041522">
    <property type="entry name" value="CdaR_GGDEF"/>
</dbReference>
<evidence type="ECO:0000256" key="3">
    <source>
        <dbReference type="ARBA" id="ARBA00023163"/>
    </source>
</evidence>
<evidence type="ECO:0000313" key="8">
    <source>
        <dbReference type="Proteomes" id="UP000198538"/>
    </source>
</evidence>
<dbReference type="InterPro" id="IPR009057">
    <property type="entry name" value="Homeodomain-like_sf"/>
</dbReference>
<gene>
    <name evidence="7" type="ORF">SAMN05720606_1202</name>
</gene>
<dbReference type="PANTHER" id="PTHR43280:SF28">
    <property type="entry name" value="HTH-TYPE TRANSCRIPTIONAL ACTIVATOR RHAS"/>
    <property type="match status" value="1"/>
</dbReference>
<feature type="domain" description="HTH araC/xylS-type" evidence="5">
    <location>
        <begin position="439"/>
        <end position="535"/>
    </location>
</feature>
<dbReference type="CDD" id="cd17536">
    <property type="entry name" value="REC_YesN-like"/>
    <property type="match status" value="1"/>
</dbReference>
<dbReference type="SMART" id="SM00448">
    <property type="entry name" value="REC"/>
    <property type="match status" value="1"/>
</dbReference>
<evidence type="ECO:0000256" key="2">
    <source>
        <dbReference type="ARBA" id="ARBA00023125"/>
    </source>
</evidence>
<feature type="modified residue" description="4-aspartylphosphate" evidence="4">
    <location>
        <position position="56"/>
    </location>
</feature>
<evidence type="ECO:0000256" key="1">
    <source>
        <dbReference type="ARBA" id="ARBA00023015"/>
    </source>
</evidence>
<protein>
    <submittedName>
        <fullName evidence="7">Two-component response regulator, YesN/AraC family, consists of REC and AraC-type DNA-binding domains</fullName>
    </submittedName>
</protein>
<dbReference type="GO" id="GO:0000160">
    <property type="term" value="P:phosphorelay signal transduction system"/>
    <property type="evidence" value="ECO:0007669"/>
    <property type="project" value="InterPro"/>
</dbReference>
<dbReference type="Pfam" id="PF12833">
    <property type="entry name" value="HTH_18"/>
    <property type="match status" value="1"/>
</dbReference>
<proteinExistence type="predicted"/>
<dbReference type="InterPro" id="IPR018062">
    <property type="entry name" value="HTH_AraC-typ_CS"/>
</dbReference>
<dbReference type="InterPro" id="IPR001789">
    <property type="entry name" value="Sig_transdc_resp-reg_receiver"/>
</dbReference>
<evidence type="ECO:0000259" key="6">
    <source>
        <dbReference type="PROSITE" id="PS50110"/>
    </source>
</evidence>
<keyword evidence="8" id="KW-1185">Reference proteome</keyword>
<sequence>MMKTIMLVDDDPHIIKALTEHINWPSLGLSIAGTAASGVDALELFQRVRPDLVMTDVYLPGMTGLEVTQELRRDYPHLPIIILSGYDEFENARAAMRWGVNHFLLKPAEVEEIESVLREVLLEQDVRERRERLERTYKQEAGRVLPYLRKQFLHELLTTRYRADELPEARMDYIGFQIYDKVRAVSLQLNRPGFMTRMKERDWQLLRYGAADIIQETVKQQTAEMANCQVEVVDYSDQVFVLVMLGDKDYFEDLQTLVGRMIDQIFTYLKIEVSAGIGRVKEHPCEVIDSYLESREAVERAEFQGGNRIYHVETSEEVERSATDYSLLLHQWDEAWADLRINQAEEVWFQLFQSLQEGNCASIQDAQVVAVSLFDTMMHSWKKQQPMLTPPLTMSDFLREIQSKYALHDLINWMDGVIKGWLEQIRKEMGEKKSNKLIAQVKQYVEEHYAEEISFEAIAKGLFVHPKYLSQLFKRVTGENFVSYLNGYRIQRAMELLQSGHYMVYEVSEMTGFRNATYFSQVFKMLTGKSPSEIG</sequence>
<organism evidence="7 8">
    <name type="scientific">Paenibacillus polysaccharolyticus</name>
    <dbReference type="NCBI Taxonomy" id="582692"/>
    <lineage>
        <taxon>Bacteria</taxon>
        <taxon>Bacillati</taxon>
        <taxon>Bacillota</taxon>
        <taxon>Bacilli</taxon>
        <taxon>Bacillales</taxon>
        <taxon>Paenibacillaceae</taxon>
        <taxon>Paenibacillus</taxon>
    </lineage>
</organism>
<dbReference type="SUPFAM" id="SSF46689">
    <property type="entry name" value="Homeodomain-like"/>
    <property type="match status" value="2"/>
</dbReference>
<reference evidence="8" key="1">
    <citation type="submission" date="2016-10" db="EMBL/GenBank/DDBJ databases">
        <authorList>
            <person name="Varghese N."/>
            <person name="Submissions S."/>
        </authorList>
    </citation>
    <scope>NUCLEOTIDE SEQUENCE [LARGE SCALE GENOMIC DNA]</scope>
    <source>
        <strain evidence="8">BL9</strain>
    </source>
</reference>
<dbReference type="STRING" id="582692.SAMN05720606_1202"/>
<keyword evidence="2 7" id="KW-0238">DNA-binding</keyword>
<dbReference type="Gene3D" id="1.10.10.60">
    <property type="entry name" value="Homeodomain-like"/>
    <property type="match status" value="2"/>
</dbReference>
<dbReference type="SUPFAM" id="SSF52172">
    <property type="entry name" value="CheY-like"/>
    <property type="match status" value="1"/>
</dbReference>
<dbReference type="EMBL" id="FMVM01000020">
    <property type="protein sequence ID" value="SCZ07819.1"/>
    <property type="molecule type" value="Genomic_DNA"/>
</dbReference>
<evidence type="ECO:0000313" key="7">
    <source>
        <dbReference type="EMBL" id="SCZ07819.1"/>
    </source>
</evidence>
<dbReference type="Pfam" id="PF17853">
    <property type="entry name" value="GGDEF_2"/>
    <property type="match status" value="1"/>
</dbReference>
<accession>A0A1G5L6K4</accession>
<evidence type="ECO:0000256" key="4">
    <source>
        <dbReference type="PROSITE-ProRule" id="PRU00169"/>
    </source>
</evidence>
<dbReference type="PANTHER" id="PTHR43280">
    <property type="entry name" value="ARAC-FAMILY TRANSCRIPTIONAL REGULATOR"/>
    <property type="match status" value="1"/>
</dbReference>
<dbReference type="SMART" id="SM00342">
    <property type="entry name" value="HTH_ARAC"/>
    <property type="match status" value="1"/>
</dbReference>
<dbReference type="PROSITE" id="PS50110">
    <property type="entry name" value="RESPONSE_REGULATORY"/>
    <property type="match status" value="1"/>
</dbReference>
<dbReference type="AlphaFoldDB" id="A0A1G5L6K4"/>
<keyword evidence="4" id="KW-0597">Phosphoprotein</keyword>
<dbReference type="PROSITE" id="PS01124">
    <property type="entry name" value="HTH_ARAC_FAMILY_2"/>
    <property type="match status" value="1"/>
</dbReference>